<feature type="region of interest" description="Disordered" evidence="9">
    <location>
        <begin position="13"/>
        <end position="36"/>
    </location>
</feature>
<dbReference type="PANTHER" id="PTHR36327:SF1">
    <property type="entry name" value="OS03G0731100 PROTEIN"/>
    <property type="match status" value="1"/>
</dbReference>
<accession>A0A2P5CZ51</accession>
<evidence type="ECO:0000256" key="3">
    <source>
        <dbReference type="ARBA" id="ARBA00022528"/>
    </source>
</evidence>
<evidence type="ECO:0000256" key="6">
    <source>
        <dbReference type="ARBA" id="ARBA00022836"/>
    </source>
</evidence>
<protein>
    <submittedName>
        <fullName evidence="10">Photosystem I reaction centre subunit N</fullName>
    </submittedName>
</protein>
<keyword evidence="11" id="KW-1185">Reference proteome</keyword>
<evidence type="ECO:0000256" key="8">
    <source>
        <dbReference type="ARBA" id="ARBA00023136"/>
    </source>
</evidence>
<sequence>MAEMYLTDKLIRQQLENSSTSSTNERDDMDDEVLRSEMDDRHLREYVDDTEDYINIMLDDKQNQLLQMGVMLTTATLKNEWLQSKTDMSSISQSILMALTVTVNKYASSNVQAVHRKRKRPTTTSTTADIGRRGLFLSTVVAALQVSDSRTELLQKYLKKSEENKAKNDKERLESYYKRNYKDYFELVQGTLKGKDGQISEAEKGILDWLQSNK</sequence>
<gene>
    <name evidence="10" type="ORF">TorRG33x02_268430</name>
</gene>
<dbReference type="PANTHER" id="PTHR36327">
    <property type="entry name" value="UNNAMED PRODUCT"/>
    <property type="match status" value="1"/>
</dbReference>
<comment type="similarity">
    <text evidence="2">Belongs to the psaN family.</text>
</comment>
<evidence type="ECO:0000313" key="11">
    <source>
        <dbReference type="Proteomes" id="UP000237000"/>
    </source>
</evidence>
<proteinExistence type="inferred from homology"/>
<keyword evidence="3" id="KW-0150">Chloroplast</keyword>
<keyword evidence="8" id="KW-0472">Membrane</keyword>
<dbReference type="GO" id="GO:0015979">
    <property type="term" value="P:photosynthesis"/>
    <property type="evidence" value="ECO:0007669"/>
    <property type="project" value="UniProtKB-KW"/>
</dbReference>
<dbReference type="Gene3D" id="1.20.58.340">
    <property type="entry name" value="Magnesium transport protein CorA, transmembrane region"/>
    <property type="match status" value="1"/>
</dbReference>
<dbReference type="STRING" id="63057.A0A2P5CZ51"/>
<dbReference type="Pfam" id="PF05479">
    <property type="entry name" value="PsaN"/>
    <property type="match status" value="1"/>
</dbReference>
<evidence type="ECO:0000256" key="4">
    <source>
        <dbReference type="ARBA" id="ARBA00022531"/>
    </source>
</evidence>
<keyword evidence="7" id="KW-0793">Thylakoid</keyword>
<keyword evidence="6" id="KW-0603">Photosystem I</keyword>
<dbReference type="GO" id="GO:0009535">
    <property type="term" value="C:chloroplast thylakoid membrane"/>
    <property type="evidence" value="ECO:0007669"/>
    <property type="project" value="UniProtKB-SubCell"/>
</dbReference>
<name>A0A2P5CZ51_TREOI</name>
<dbReference type="AlphaFoldDB" id="A0A2P5CZ51"/>
<evidence type="ECO:0000256" key="2">
    <source>
        <dbReference type="ARBA" id="ARBA00010661"/>
    </source>
</evidence>
<feature type="compositionally biased region" description="Polar residues" evidence="9">
    <location>
        <begin position="14"/>
        <end position="23"/>
    </location>
</feature>
<dbReference type="EMBL" id="JXTC01000313">
    <property type="protein sequence ID" value="PON66330.1"/>
    <property type="molecule type" value="Genomic_DNA"/>
</dbReference>
<keyword evidence="5" id="KW-0934">Plastid</keyword>
<dbReference type="FunCoup" id="A0A2P5CZ51">
    <property type="interactions" value="1065"/>
</dbReference>
<evidence type="ECO:0000256" key="7">
    <source>
        <dbReference type="ARBA" id="ARBA00023078"/>
    </source>
</evidence>
<keyword evidence="4" id="KW-0602">Photosynthesis</keyword>
<evidence type="ECO:0000256" key="1">
    <source>
        <dbReference type="ARBA" id="ARBA00004622"/>
    </source>
</evidence>
<comment type="subcellular location">
    <subcellularLocation>
        <location evidence="1">Plastid</location>
        <location evidence="1">Chloroplast thylakoid membrane</location>
        <topology evidence="1">Peripheral membrane protein</topology>
        <orientation evidence="1">Lumenal side</orientation>
    </subcellularLocation>
</comment>
<dbReference type="InterPro" id="IPR008796">
    <property type="entry name" value="PSAN"/>
</dbReference>
<evidence type="ECO:0000256" key="5">
    <source>
        <dbReference type="ARBA" id="ARBA00022640"/>
    </source>
</evidence>
<evidence type="ECO:0000256" key="9">
    <source>
        <dbReference type="SAM" id="MobiDB-lite"/>
    </source>
</evidence>
<dbReference type="OrthoDB" id="544623at2759"/>
<reference evidence="11" key="1">
    <citation type="submission" date="2016-06" db="EMBL/GenBank/DDBJ databases">
        <title>Parallel loss of symbiosis genes in relatives of nitrogen-fixing non-legume Parasponia.</title>
        <authorList>
            <person name="Van Velzen R."/>
            <person name="Holmer R."/>
            <person name="Bu F."/>
            <person name="Rutten L."/>
            <person name="Van Zeijl A."/>
            <person name="Liu W."/>
            <person name="Santuari L."/>
            <person name="Cao Q."/>
            <person name="Sharma T."/>
            <person name="Shen D."/>
            <person name="Roswanjaya Y."/>
            <person name="Wardhani T."/>
            <person name="Kalhor M.S."/>
            <person name="Jansen J."/>
            <person name="Van den Hoogen J."/>
            <person name="Gungor B."/>
            <person name="Hartog M."/>
            <person name="Hontelez J."/>
            <person name="Verver J."/>
            <person name="Yang W.-C."/>
            <person name="Schijlen E."/>
            <person name="Repin R."/>
            <person name="Schilthuizen M."/>
            <person name="Schranz E."/>
            <person name="Heidstra R."/>
            <person name="Miyata K."/>
            <person name="Fedorova E."/>
            <person name="Kohlen W."/>
            <person name="Bisseling T."/>
            <person name="Smit S."/>
            <person name="Geurts R."/>
        </authorList>
    </citation>
    <scope>NUCLEOTIDE SEQUENCE [LARGE SCALE GENOMIC DNA]</scope>
    <source>
        <strain evidence="11">cv. RG33-2</strain>
    </source>
</reference>
<comment type="caution">
    <text evidence="10">The sequence shown here is derived from an EMBL/GenBank/DDBJ whole genome shotgun (WGS) entry which is preliminary data.</text>
</comment>
<organism evidence="10 11">
    <name type="scientific">Trema orientale</name>
    <name type="common">Charcoal tree</name>
    <name type="synonym">Celtis orientalis</name>
    <dbReference type="NCBI Taxonomy" id="63057"/>
    <lineage>
        <taxon>Eukaryota</taxon>
        <taxon>Viridiplantae</taxon>
        <taxon>Streptophyta</taxon>
        <taxon>Embryophyta</taxon>
        <taxon>Tracheophyta</taxon>
        <taxon>Spermatophyta</taxon>
        <taxon>Magnoliopsida</taxon>
        <taxon>eudicotyledons</taxon>
        <taxon>Gunneridae</taxon>
        <taxon>Pentapetalae</taxon>
        <taxon>rosids</taxon>
        <taxon>fabids</taxon>
        <taxon>Rosales</taxon>
        <taxon>Cannabaceae</taxon>
        <taxon>Trema</taxon>
    </lineage>
</organism>
<evidence type="ECO:0000313" key="10">
    <source>
        <dbReference type="EMBL" id="PON66330.1"/>
    </source>
</evidence>
<dbReference type="Proteomes" id="UP000237000">
    <property type="component" value="Unassembled WGS sequence"/>
</dbReference>
<dbReference type="InParanoid" id="A0A2P5CZ51"/>
<dbReference type="GO" id="GO:0009522">
    <property type="term" value="C:photosystem I"/>
    <property type="evidence" value="ECO:0007669"/>
    <property type="project" value="UniProtKB-KW"/>
</dbReference>